<dbReference type="InterPro" id="IPR029063">
    <property type="entry name" value="SAM-dependent_MTases_sf"/>
</dbReference>
<evidence type="ECO:0000259" key="1">
    <source>
        <dbReference type="Pfam" id="PF08241"/>
    </source>
</evidence>
<dbReference type="GO" id="GO:0032259">
    <property type="term" value="P:methylation"/>
    <property type="evidence" value="ECO:0007669"/>
    <property type="project" value="UniProtKB-KW"/>
</dbReference>
<name>A0A9D2L1I2_9FIRM</name>
<comment type="caution">
    <text evidence="2">The sequence shown here is derived from an EMBL/GenBank/DDBJ whole genome shotgun (WGS) entry which is preliminary data.</text>
</comment>
<organism evidence="2 3">
    <name type="scientific">Candidatus Eisenbergiella merdipullorum</name>
    <dbReference type="NCBI Taxonomy" id="2838553"/>
    <lineage>
        <taxon>Bacteria</taxon>
        <taxon>Bacillati</taxon>
        <taxon>Bacillota</taxon>
        <taxon>Clostridia</taxon>
        <taxon>Lachnospirales</taxon>
        <taxon>Lachnospiraceae</taxon>
        <taxon>Eisenbergiella</taxon>
    </lineage>
</organism>
<dbReference type="CDD" id="cd02440">
    <property type="entry name" value="AdoMet_MTases"/>
    <property type="match status" value="1"/>
</dbReference>
<dbReference type="Gene3D" id="3.40.50.150">
    <property type="entry name" value="Vaccinia Virus protein VP39"/>
    <property type="match status" value="1"/>
</dbReference>
<feature type="domain" description="Methyltransferase type 11" evidence="1">
    <location>
        <begin position="21"/>
        <end position="112"/>
    </location>
</feature>
<proteinExistence type="predicted"/>
<reference evidence="2" key="1">
    <citation type="journal article" date="2021" name="PeerJ">
        <title>Extensive microbial diversity within the chicken gut microbiome revealed by metagenomics and culture.</title>
        <authorList>
            <person name="Gilroy R."/>
            <person name="Ravi A."/>
            <person name="Getino M."/>
            <person name="Pursley I."/>
            <person name="Horton D.L."/>
            <person name="Alikhan N.F."/>
            <person name="Baker D."/>
            <person name="Gharbi K."/>
            <person name="Hall N."/>
            <person name="Watson M."/>
            <person name="Adriaenssens E.M."/>
            <person name="Foster-Nyarko E."/>
            <person name="Jarju S."/>
            <person name="Secka A."/>
            <person name="Antonio M."/>
            <person name="Oren A."/>
            <person name="Chaudhuri R.R."/>
            <person name="La Ragione R."/>
            <person name="Hildebrand F."/>
            <person name="Pallen M.J."/>
        </authorList>
    </citation>
    <scope>NUCLEOTIDE SEQUENCE</scope>
    <source>
        <strain evidence="2">CHK179-7159</strain>
    </source>
</reference>
<reference evidence="2" key="2">
    <citation type="submission" date="2021-04" db="EMBL/GenBank/DDBJ databases">
        <authorList>
            <person name="Gilroy R."/>
        </authorList>
    </citation>
    <scope>NUCLEOTIDE SEQUENCE</scope>
    <source>
        <strain evidence="2">CHK179-7159</strain>
    </source>
</reference>
<protein>
    <submittedName>
        <fullName evidence="2">Class I SAM-dependent methyltransferase</fullName>
    </submittedName>
</protein>
<gene>
    <name evidence="2" type="ORF">H9717_16830</name>
</gene>
<dbReference type="EMBL" id="DWYY01000199">
    <property type="protein sequence ID" value="HJA94753.1"/>
    <property type="molecule type" value="Genomic_DNA"/>
</dbReference>
<dbReference type="Pfam" id="PF08241">
    <property type="entry name" value="Methyltransf_11"/>
    <property type="match status" value="1"/>
</dbReference>
<evidence type="ECO:0000313" key="3">
    <source>
        <dbReference type="Proteomes" id="UP000886858"/>
    </source>
</evidence>
<dbReference type="GO" id="GO:0008757">
    <property type="term" value="F:S-adenosylmethionine-dependent methyltransferase activity"/>
    <property type="evidence" value="ECO:0007669"/>
    <property type="project" value="InterPro"/>
</dbReference>
<dbReference type="AlphaFoldDB" id="A0A9D2L1I2"/>
<accession>A0A9D2L1I2</accession>
<dbReference type="InterPro" id="IPR013216">
    <property type="entry name" value="Methyltransf_11"/>
</dbReference>
<dbReference type="SUPFAM" id="SSF53335">
    <property type="entry name" value="S-adenosyl-L-methionine-dependent methyltransferases"/>
    <property type="match status" value="1"/>
</dbReference>
<keyword evidence="2" id="KW-0808">Transferase</keyword>
<sequence length="156" mass="17497">MTRVQKIVRNFLENIKGQDVLEAACGCAEFSVCASAYARSVHCIDLTNSRLLDSVAGCPNLTFQIMDAADMFYPSGTFDTAVLYNAVAHLGIALEQVLEECLRVLRSDGVILMISSFKMDKNVIHEDVIPFLERNELIWESGEVSPFLYVKIWKDQ</sequence>
<evidence type="ECO:0000313" key="2">
    <source>
        <dbReference type="EMBL" id="HJA94753.1"/>
    </source>
</evidence>
<dbReference type="Proteomes" id="UP000886858">
    <property type="component" value="Unassembled WGS sequence"/>
</dbReference>
<keyword evidence="2" id="KW-0489">Methyltransferase</keyword>